<evidence type="ECO:0000313" key="4">
    <source>
        <dbReference type="Proteomes" id="UP000220251"/>
    </source>
</evidence>
<feature type="chain" id="PRO_5005218677" evidence="2">
    <location>
        <begin position="25"/>
        <end position="158"/>
    </location>
</feature>
<protein>
    <submittedName>
        <fullName evidence="3">Putative secreted protein</fullName>
    </submittedName>
</protein>
<dbReference type="AlphaFoldDB" id="A0A0H5E5X0"/>
<feature type="region of interest" description="Disordered" evidence="1">
    <location>
        <begin position="53"/>
        <end position="97"/>
    </location>
</feature>
<keyword evidence="2" id="KW-0732">Signal</keyword>
<keyword evidence="4" id="KW-1185">Reference proteome</keyword>
<feature type="signal peptide" evidence="2">
    <location>
        <begin position="1"/>
        <end position="24"/>
    </location>
</feature>
<evidence type="ECO:0000256" key="1">
    <source>
        <dbReference type="SAM" id="MobiDB-lite"/>
    </source>
</evidence>
<dbReference type="EMBL" id="CWGJ01000014">
    <property type="protein sequence ID" value="CRX38625.1"/>
    <property type="molecule type" value="Genomic_DNA"/>
</dbReference>
<organism evidence="3 4">
    <name type="scientific">Estrella lausannensis</name>
    <dbReference type="NCBI Taxonomy" id="483423"/>
    <lineage>
        <taxon>Bacteria</taxon>
        <taxon>Pseudomonadati</taxon>
        <taxon>Chlamydiota</taxon>
        <taxon>Chlamydiia</taxon>
        <taxon>Parachlamydiales</taxon>
        <taxon>Candidatus Criblamydiaceae</taxon>
        <taxon>Estrella</taxon>
    </lineage>
</organism>
<feature type="compositionally biased region" description="Basic and acidic residues" evidence="1">
    <location>
        <begin position="78"/>
        <end position="97"/>
    </location>
</feature>
<proteinExistence type="predicted"/>
<evidence type="ECO:0000256" key="2">
    <source>
        <dbReference type="SAM" id="SignalP"/>
    </source>
</evidence>
<sequence>MKQILNLSLVATALLSLAWLPLGAASNNTEIARGGGHEGGHGSFEGGEHIQHQQNFDQQHRPYQQQYHPNAQRNFNNEQRRTLDNTERRDWQYQQDRRIDNELENDIVPVAPYYDGIDSTYPDDSSNQQNDGSSQQNDNSDQQNDDANFDSQIWDFNK</sequence>
<gene>
    <name evidence="3" type="ORF">ELAC_1286</name>
</gene>
<dbReference type="RefSeq" id="WP_098038487.1">
    <property type="nucleotide sequence ID" value="NZ_CWGJ01000014.1"/>
</dbReference>
<dbReference type="Proteomes" id="UP000220251">
    <property type="component" value="Unassembled WGS sequence"/>
</dbReference>
<evidence type="ECO:0000313" key="3">
    <source>
        <dbReference type="EMBL" id="CRX38625.1"/>
    </source>
</evidence>
<name>A0A0H5E5X0_9BACT</name>
<feature type="compositionally biased region" description="Low complexity" evidence="1">
    <location>
        <begin position="123"/>
        <end position="142"/>
    </location>
</feature>
<reference evidence="4" key="1">
    <citation type="submission" date="2015-06" db="EMBL/GenBank/DDBJ databases">
        <authorList>
            <person name="Bertelli C."/>
        </authorList>
    </citation>
    <scope>NUCLEOTIDE SEQUENCE [LARGE SCALE GENOMIC DNA]</scope>
    <source>
        <strain evidence="4">CRIB-30</strain>
    </source>
</reference>
<feature type="region of interest" description="Disordered" evidence="1">
    <location>
        <begin position="112"/>
        <end position="158"/>
    </location>
</feature>
<accession>A0A0H5E5X0</accession>